<reference evidence="2" key="1">
    <citation type="submission" date="2022-11" db="UniProtKB">
        <authorList>
            <consortium name="WormBaseParasite"/>
        </authorList>
    </citation>
    <scope>IDENTIFICATION</scope>
</reference>
<dbReference type="Proteomes" id="UP000887579">
    <property type="component" value="Unplaced"/>
</dbReference>
<sequence>MQLSLFEGEDGGDELLLLIVSWGASATVRLSFMLSSIGGKDGSDSGDCSDFVAEGIDEDDVEDEVEVLGVEESFAEEAVVDGEVSVEIVVAGASAGGGGASANLSIFPFPPFA</sequence>
<name>A0AC34FJ18_9BILA</name>
<organism evidence="1 2">
    <name type="scientific">Panagrolaimus sp. ES5</name>
    <dbReference type="NCBI Taxonomy" id="591445"/>
    <lineage>
        <taxon>Eukaryota</taxon>
        <taxon>Metazoa</taxon>
        <taxon>Ecdysozoa</taxon>
        <taxon>Nematoda</taxon>
        <taxon>Chromadorea</taxon>
        <taxon>Rhabditida</taxon>
        <taxon>Tylenchina</taxon>
        <taxon>Panagrolaimomorpha</taxon>
        <taxon>Panagrolaimoidea</taxon>
        <taxon>Panagrolaimidae</taxon>
        <taxon>Panagrolaimus</taxon>
    </lineage>
</organism>
<proteinExistence type="predicted"/>
<evidence type="ECO:0000313" key="2">
    <source>
        <dbReference type="WBParaSite" id="ES5_v2.g17302.t1"/>
    </source>
</evidence>
<dbReference type="WBParaSite" id="ES5_v2.g17302.t1">
    <property type="protein sequence ID" value="ES5_v2.g17302.t1"/>
    <property type="gene ID" value="ES5_v2.g17302"/>
</dbReference>
<evidence type="ECO:0000313" key="1">
    <source>
        <dbReference type="Proteomes" id="UP000887579"/>
    </source>
</evidence>
<protein>
    <submittedName>
        <fullName evidence="2">Uncharacterized protein</fullName>
    </submittedName>
</protein>
<accession>A0AC34FJ18</accession>